<geneLocation type="plasmid" evidence="2 3">
    <name>unnamed1</name>
</geneLocation>
<reference evidence="2 3" key="1">
    <citation type="submission" date="2020-07" db="EMBL/GenBank/DDBJ databases">
        <title>Gai3-2, isolated from salt lake.</title>
        <authorList>
            <person name="Cui H."/>
            <person name="Shi X."/>
        </authorList>
    </citation>
    <scope>NUCLEOTIDE SEQUENCE [LARGE SCALE GENOMIC DNA]</scope>
    <source>
        <strain evidence="2 3">Gai3-2</strain>
        <plasmid evidence="2 3">unnamed1</plasmid>
    </source>
</reference>
<keyword evidence="2" id="KW-0378">Hydrolase</keyword>
<name>A0A7D5K3K3_9EURY</name>
<sequence>MWPWEHLAFGYLLYSAWTHVAWRRSPRGAEALVLALATQFPDLVDKPLSWGLGLFPQGYAIGHSVLFAVPAAAVVAAVALRHDRPDVGVAFAAGYVSHLAADVLSPALKGQGLGFERVLWPFVTFEGYESDVGFAGRFTLYVGRYLHEVTQPEYLPFLLLYLGMLLAVVGLWVLDGAPGIRSLLGVLRSRSPDV</sequence>
<dbReference type="KEGG" id="halg:HUG10_19240"/>
<dbReference type="GO" id="GO:0016787">
    <property type="term" value="F:hydrolase activity"/>
    <property type="evidence" value="ECO:0007669"/>
    <property type="project" value="UniProtKB-KW"/>
</dbReference>
<dbReference type="RefSeq" id="WP_179171315.1">
    <property type="nucleotide sequence ID" value="NZ_CP058530.1"/>
</dbReference>
<gene>
    <name evidence="2" type="ORF">HUG10_19240</name>
</gene>
<dbReference type="GeneID" id="56031015"/>
<evidence type="ECO:0000313" key="3">
    <source>
        <dbReference type="Proteomes" id="UP000509750"/>
    </source>
</evidence>
<keyword evidence="3" id="KW-1185">Reference proteome</keyword>
<evidence type="ECO:0000256" key="1">
    <source>
        <dbReference type="SAM" id="Phobius"/>
    </source>
</evidence>
<protein>
    <submittedName>
        <fullName evidence="2">Metal-dependent hydrolase</fullName>
    </submittedName>
</protein>
<organism evidence="2 3">
    <name type="scientific">Halorarum halophilum</name>
    <dbReference type="NCBI Taxonomy" id="2743090"/>
    <lineage>
        <taxon>Archaea</taxon>
        <taxon>Methanobacteriati</taxon>
        <taxon>Methanobacteriota</taxon>
        <taxon>Stenosarchaea group</taxon>
        <taxon>Halobacteria</taxon>
        <taxon>Halobacteriales</taxon>
        <taxon>Haloferacaceae</taxon>
        <taxon>Halorarum</taxon>
    </lineage>
</organism>
<dbReference type="OrthoDB" id="200338at2157"/>
<evidence type="ECO:0000313" key="2">
    <source>
        <dbReference type="EMBL" id="QLG29741.1"/>
    </source>
</evidence>
<keyword evidence="1" id="KW-0812">Transmembrane</keyword>
<dbReference type="InterPro" id="IPR007404">
    <property type="entry name" value="YdjM-like"/>
</dbReference>
<keyword evidence="1" id="KW-0472">Membrane</keyword>
<feature type="transmembrane region" description="Helical" evidence="1">
    <location>
        <begin position="59"/>
        <end position="80"/>
    </location>
</feature>
<dbReference type="EMBL" id="CP058530">
    <property type="protein sequence ID" value="QLG29741.1"/>
    <property type="molecule type" value="Genomic_DNA"/>
</dbReference>
<keyword evidence="2" id="KW-0614">Plasmid</keyword>
<dbReference type="AlphaFoldDB" id="A0A7D5K3K3"/>
<dbReference type="Proteomes" id="UP000509750">
    <property type="component" value="Plasmid unnamed1"/>
</dbReference>
<feature type="transmembrane region" description="Helical" evidence="1">
    <location>
        <begin position="154"/>
        <end position="174"/>
    </location>
</feature>
<proteinExistence type="predicted"/>
<keyword evidence="1" id="KW-1133">Transmembrane helix</keyword>
<dbReference type="Pfam" id="PF04307">
    <property type="entry name" value="YdjM"/>
    <property type="match status" value="1"/>
</dbReference>
<accession>A0A7D5K3K3</accession>